<evidence type="ECO:0000313" key="2">
    <source>
        <dbReference type="Proteomes" id="UP000032946"/>
    </source>
</evidence>
<accession>A0A9P1P0X4</accession>
<dbReference type="EMBL" id="FO818640">
    <property type="protein sequence ID" value="CDM97016.1"/>
    <property type="molecule type" value="Genomic_DNA"/>
</dbReference>
<dbReference type="AlphaFoldDB" id="A0A9P1P0X4"/>
<sequence>MADTGLGDNSLALATPNPPLHFLRIYLQPQAHAGDFFLDADDPQCHDIS</sequence>
<organism evidence="1 2">
    <name type="scientific">Limnospira indica PCC 8005</name>
    <dbReference type="NCBI Taxonomy" id="376219"/>
    <lineage>
        <taxon>Bacteria</taxon>
        <taxon>Bacillati</taxon>
        <taxon>Cyanobacteriota</taxon>
        <taxon>Cyanophyceae</taxon>
        <taxon>Oscillatoriophycideae</taxon>
        <taxon>Oscillatoriales</taxon>
        <taxon>Sirenicapillariaceae</taxon>
        <taxon>Limnospira</taxon>
    </lineage>
</organism>
<evidence type="ECO:0000313" key="1">
    <source>
        <dbReference type="EMBL" id="CDM97016.1"/>
    </source>
</evidence>
<reference evidence="1 2" key="1">
    <citation type="submission" date="2014-02" db="EMBL/GenBank/DDBJ databases">
        <authorList>
            <person name="Genoscope - CEA"/>
        </authorList>
    </citation>
    <scope>NUCLEOTIDE SEQUENCE [LARGE SCALE GENOMIC DNA]</scope>
    <source>
        <strain evidence="1 2">PCC 8005</strain>
    </source>
</reference>
<gene>
    <name evidence="1" type="ORF">ARTHRO_41425</name>
</gene>
<dbReference type="Proteomes" id="UP000032946">
    <property type="component" value="Chromosome"/>
</dbReference>
<proteinExistence type="predicted"/>
<name>A0A9P1P0X4_9CYAN</name>
<keyword evidence="2" id="KW-1185">Reference proteome</keyword>
<protein>
    <submittedName>
        <fullName evidence="1">Uncharacterized protein</fullName>
    </submittedName>
</protein>